<dbReference type="Proteomes" id="UP000178117">
    <property type="component" value="Unassembled WGS sequence"/>
</dbReference>
<accession>A0A1F8FT39</accession>
<dbReference type="AlphaFoldDB" id="A0A1F8FT39"/>
<protein>
    <submittedName>
        <fullName evidence="1">Uncharacterized protein</fullName>
    </submittedName>
</protein>
<dbReference type="STRING" id="1802685.A3C88_00895"/>
<sequence length="147" mass="17116">MSKKRQTGWTTATMAAYMHGRAMSAIDQVAMLGKPIAQVGQDRATRGRKAQILQNLRACLGLGRERDKNVLPWIRERNGLLVYGYYHRSWSWVLELLNFVSEADIPRPMYHAINGLLFGYRLEEIQKYIDREMKKKPARKIKKPRRA</sequence>
<gene>
    <name evidence="1" type="ORF">A3C88_00895</name>
</gene>
<organism evidence="1 2">
    <name type="scientific">Candidatus Yanofskybacteria bacterium RIFCSPHIGHO2_02_FULL_50_12</name>
    <dbReference type="NCBI Taxonomy" id="1802685"/>
    <lineage>
        <taxon>Bacteria</taxon>
        <taxon>Candidatus Yanofskyibacteriota</taxon>
    </lineage>
</organism>
<reference evidence="1 2" key="1">
    <citation type="journal article" date="2016" name="Nat. Commun.">
        <title>Thousands of microbial genomes shed light on interconnected biogeochemical processes in an aquifer system.</title>
        <authorList>
            <person name="Anantharaman K."/>
            <person name="Brown C.T."/>
            <person name="Hug L.A."/>
            <person name="Sharon I."/>
            <person name="Castelle C.J."/>
            <person name="Probst A.J."/>
            <person name="Thomas B.C."/>
            <person name="Singh A."/>
            <person name="Wilkins M.J."/>
            <person name="Karaoz U."/>
            <person name="Brodie E.L."/>
            <person name="Williams K.H."/>
            <person name="Hubbard S.S."/>
            <person name="Banfield J.F."/>
        </authorList>
    </citation>
    <scope>NUCLEOTIDE SEQUENCE [LARGE SCALE GENOMIC DNA]</scope>
</reference>
<evidence type="ECO:0000313" key="2">
    <source>
        <dbReference type="Proteomes" id="UP000178117"/>
    </source>
</evidence>
<evidence type="ECO:0000313" key="1">
    <source>
        <dbReference type="EMBL" id="OGN16323.1"/>
    </source>
</evidence>
<dbReference type="EMBL" id="MGJZ01000033">
    <property type="protein sequence ID" value="OGN16323.1"/>
    <property type="molecule type" value="Genomic_DNA"/>
</dbReference>
<name>A0A1F8FT39_9BACT</name>
<comment type="caution">
    <text evidence="1">The sequence shown here is derived from an EMBL/GenBank/DDBJ whole genome shotgun (WGS) entry which is preliminary data.</text>
</comment>
<proteinExistence type="predicted"/>